<dbReference type="AlphaFoldDB" id="A0A2K2ARN6"/>
<proteinExistence type="predicted"/>
<protein>
    <submittedName>
        <fullName evidence="1">Uncharacterized protein</fullName>
    </submittedName>
</protein>
<organism evidence="1 2">
    <name type="scientific">Populus trichocarpa</name>
    <name type="common">Western balsam poplar</name>
    <name type="synonym">Populus balsamifera subsp. trichocarpa</name>
    <dbReference type="NCBI Taxonomy" id="3694"/>
    <lineage>
        <taxon>Eukaryota</taxon>
        <taxon>Viridiplantae</taxon>
        <taxon>Streptophyta</taxon>
        <taxon>Embryophyta</taxon>
        <taxon>Tracheophyta</taxon>
        <taxon>Spermatophyta</taxon>
        <taxon>Magnoliopsida</taxon>
        <taxon>eudicotyledons</taxon>
        <taxon>Gunneridae</taxon>
        <taxon>Pentapetalae</taxon>
        <taxon>rosids</taxon>
        <taxon>fabids</taxon>
        <taxon>Malpighiales</taxon>
        <taxon>Salicaceae</taxon>
        <taxon>Saliceae</taxon>
        <taxon>Populus</taxon>
    </lineage>
</organism>
<evidence type="ECO:0000313" key="2">
    <source>
        <dbReference type="Proteomes" id="UP000006729"/>
    </source>
</evidence>
<name>A0A2K2ARN6_POPTR</name>
<dbReference type="Proteomes" id="UP000006729">
    <property type="component" value="Chromosome 4"/>
</dbReference>
<dbReference type="STRING" id="3694.A0A2K2ARN6"/>
<sequence length="111" mass="12815">MEDLGDKDLLGKFVESGEEISMKGYGMDINSQLRHERGLDNWKVKCEWGACDDDGREWWNATFVRRGNTHAAMALMIPIQYRNCLSVLEAVILYCQEKLKLSINLRVLLFC</sequence>
<evidence type="ECO:0000313" key="1">
    <source>
        <dbReference type="EMBL" id="PNT40193.1"/>
    </source>
</evidence>
<dbReference type="EMBL" id="CM009293">
    <property type="protein sequence ID" value="PNT40193.1"/>
    <property type="molecule type" value="Genomic_DNA"/>
</dbReference>
<gene>
    <name evidence="1" type="ORF">POPTR_004G083500</name>
</gene>
<reference evidence="1 2" key="1">
    <citation type="journal article" date="2006" name="Science">
        <title>The genome of black cottonwood, Populus trichocarpa (Torr. &amp; Gray).</title>
        <authorList>
            <person name="Tuskan G.A."/>
            <person name="Difazio S."/>
            <person name="Jansson S."/>
            <person name="Bohlmann J."/>
            <person name="Grigoriev I."/>
            <person name="Hellsten U."/>
            <person name="Putnam N."/>
            <person name="Ralph S."/>
            <person name="Rombauts S."/>
            <person name="Salamov A."/>
            <person name="Schein J."/>
            <person name="Sterck L."/>
            <person name="Aerts A."/>
            <person name="Bhalerao R.R."/>
            <person name="Bhalerao R.P."/>
            <person name="Blaudez D."/>
            <person name="Boerjan W."/>
            <person name="Brun A."/>
            <person name="Brunner A."/>
            <person name="Busov V."/>
            <person name="Campbell M."/>
            <person name="Carlson J."/>
            <person name="Chalot M."/>
            <person name="Chapman J."/>
            <person name="Chen G.L."/>
            <person name="Cooper D."/>
            <person name="Coutinho P.M."/>
            <person name="Couturier J."/>
            <person name="Covert S."/>
            <person name="Cronk Q."/>
            <person name="Cunningham R."/>
            <person name="Davis J."/>
            <person name="Degroeve S."/>
            <person name="Dejardin A."/>
            <person name="Depamphilis C."/>
            <person name="Detter J."/>
            <person name="Dirks B."/>
            <person name="Dubchak I."/>
            <person name="Duplessis S."/>
            <person name="Ehlting J."/>
            <person name="Ellis B."/>
            <person name="Gendler K."/>
            <person name="Goodstein D."/>
            <person name="Gribskov M."/>
            <person name="Grimwood J."/>
            <person name="Groover A."/>
            <person name="Gunter L."/>
            <person name="Hamberger B."/>
            <person name="Heinze B."/>
            <person name="Helariutta Y."/>
            <person name="Henrissat B."/>
            <person name="Holligan D."/>
            <person name="Holt R."/>
            <person name="Huang W."/>
            <person name="Islam-Faridi N."/>
            <person name="Jones S."/>
            <person name="Jones-Rhoades M."/>
            <person name="Jorgensen R."/>
            <person name="Joshi C."/>
            <person name="Kangasjarvi J."/>
            <person name="Karlsson J."/>
            <person name="Kelleher C."/>
            <person name="Kirkpatrick R."/>
            <person name="Kirst M."/>
            <person name="Kohler A."/>
            <person name="Kalluri U."/>
            <person name="Larimer F."/>
            <person name="Leebens-Mack J."/>
            <person name="Leple J.C."/>
            <person name="Locascio P."/>
            <person name="Lou Y."/>
            <person name="Lucas S."/>
            <person name="Martin F."/>
            <person name="Montanini B."/>
            <person name="Napoli C."/>
            <person name="Nelson D.R."/>
            <person name="Nelson C."/>
            <person name="Nieminen K."/>
            <person name="Nilsson O."/>
            <person name="Pereda V."/>
            <person name="Peter G."/>
            <person name="Philippe R."/>
            <person name="Pilate G."/>
            <person name="Poliakov A."/>
            <person name="Razumovskaya J."/>
            <person name="Richardson P."/>
            <person name="Rinaldi C."/>
            <person name="Ritland K."/>
            <person name="Rouze P."/>
            <person name="Ryaboy D."/>
            <person name="Schmutz J."/>
            <person name="Schrader J."/>
            <person name="Segerman B."/>
            <person name="Shin H."/>
            <person name="Siddiqui A."/>
            <person name="Sterky F."/>
            <person name="Terry A."/>
            <person name="Tsai C.J."/>
            <person name="Uberbacher E."/>
            <person name="Unneberg P."/>
            <person name="Vahala J."/>
            <person name="Wall K."/>
            <person name="Wessler S."/>
            <person name="Yang G."/>
            <person name="Yin T."/>
            <person name="Douglas C."/>
            <person name="Marra M."/>
            <person name="Sandberg G."/>
            <person name="Van de Peer Y."/>
            <person name="Rokhsar D."/>
        </authorList>
    </citation>
    <scope>NUCLEOTIDE SEQUENCE [LARGE SCALE GENOMIC DNA]</scope>
    <source>
        <strain evidence="2">cv. Nisqually</strain>
    </source>
</reference>
<dbReference type="InParanoid" id="A0A2K2ARN6"/>
<accession>A0A2K2ARN6</accession>
<keyword evidence="2" id="KW-1185">Reference proteome</keyword>